<protein>
    <submittedName>
        <fullName evidence="6">NitT/TauT family transport system ATP-binding protein</fullName>
    </submittedName>
</protein>
<evidence type="ECO:0000256" key="2">
    <source>
        <dbReference type="ARBA" id="ARBA00022448"/>
    </source>
</evidence>
<dbReference type="Gene3D" id="3.40.50.300">
    <property type="entry name" value="P-loop containing nucleotide triphosphate hydrolases"/>
    <property type="match status" value="1"/>
</dbReference>
<dbReference type="Proteomes" id="UP000295717">
    <property type="component" value="Unassembled WGS sequence"/>
</dbReference>
<dbReference type="PANTHER" id="PTHR42788">
    <property type="entry name" value="TAURINE IMPORT ATP-BINDING PROTEIN-RELATED"/>
    <property type="match status" value="1"/>
</dbReference>
<dbReference type="SUPFAM" id="SSF52540">
    <property type="entry name" value="P-loop containing nucleoside triphosphate hydrolases"/>
    <property type="match status" value="1"/>
</dbReference>
<dbReference type="GO" id="GO:0016887">
    <property type="term" value="F:ATP hydrolysis activity"/>
    <property type="evidence" value="ECO:0007669"/>
    <property type="project" value="InterPro"/>
</dbReference>
<reference evidence="6 7" key="1">
    <citation type="submission" date="2019-03" db="EMBL/GenBank/DDBJ databases">
        <title>Genomic Encyclopedia of Type Strains, Phase IV (KMG-IV): sequencing the most valuable type-strain genomes for metagenomic binning, comparative biology and taxonomic classification.</title>
        <authorList>
            <person name="Goeker M."/>
        </authorList>
    </citation>
    <scope>NUCLEOTIDE SEQUENCE [LARGE SCALE GENOMIC DNA]</scope>
    <source>
        <strain evidence="6 7">DSM 13587</strain>
    </source>
</reference>
<comment type="similarity">
    <text evidence="1">Belongs to the ABC transporter superfamily.</text>
</comment>
<keyword evidence="2" id="KW-0813">Transport</keyword>
<evidence type="ECO:0000256" key="1">
    <source>
        <dbReference type="ARBA" id="ARBA00005417"/>
    </source>
</evidence>
<comment type="caution">
    <text evidence="6">The sequence shown here is derived from an EMBL/GenBank/DDBJ whole genome shotgun (WGS) entry which is preliminary data.</text>
</comment>
<dbReference type="GO" id="GO:0005524">
    <property type="term" value="F:ATP binding"/>
    <property type="evidence" value="ECO:0007669"/>
    <property type="project" value="UniProtKB-KW"/>
</dbReference>
<evidence type="ECO:0000256" key="4">
    <source>
        <dbReference type="ARBA" id="ARBA00022840"/>
    </source>
</evidence>
<feature type="domain" description="ABC transporter" evidence="5">
    <location>
        <begin position="14"/>
        <end position="245"/>
    </location>
</feature>
<dbReference type="InterPro" id="IPR050166">
    <property type="entry name" value="ABC_transporter_ATP-bind"/>
</dbReference>
<name>A0A4R3MYT2_9GAMM</name>
<keyword evidence="4 6" id="KW-0067">ATP-binding</keyword>
<dbReference type="SMART" id="SM00382">
    <property type="entry name" value="AAA"/>
    <property type="match status" value="1"/>
</dbReference>
<evidence type="ECO:0000313" key="7">
    <source>
        <dbReference type="Proteomes" id="UP000295717"/>
    </source>
</evidence>
<dbReference type="PANTHER" id="PTHR42788:SF13">
    <property type="entry name" value="ALIPHATIC SULFONATES IMPORT ATP-BINDING PROTEIN SSUB"/>
    <property type="match status" value="1"/>
</dbReference>
<organism evidence="6 7">
    <name type="scientific">Thiobaca trueperi</name>
    <dbReference type="NCBI Taxonomy" id="127458"/>
    <lineage>
        <taxon>Bacteria</taxon>
        <taxon>Pseudomonadati</taxon>
        <taxon>Pseudomonadota</taxon>
        <taxon>Gammaproteobacteria</taxon>
        <taxon>Chromatiales</taxon>
        <taxon>Chromatiaceae</taxon>
        <taxon>Thiobaca</taxon>
    </lineage>
</organism>
<evidence type="ECO:0000313" key="6">
    <source>
        <dbReference type="EMBL" id="TCT19459.1"/>
    </source>
</evidence>
<dbReference type="AlphaFoldDB" id="A0A4R3MYT2"/>
<sequence>MSKIIAHVEHREGLRIESLDFAYGESLILRGIDLAVQAGEFLALLGPSGSGKSTLLRLLAGLERPTSGRLTAAGDPIDGPGTERAVVFQHYALFPWMTVADNVAEAVHKAHPGLARSERRARARAHLERVGLGEAAGRYPFELSGGMQQRAAIARALALESPFLLMDEPFGALDPVNRAKLQDLLLAVWQGSSPRPTLVFVTHGIDEALLLADRVAVMGANPGRIIRDYPVPFARPRERVALYQDPGFQRLREEIAETLDADTLTRLDANPEAGFHAANQGARYV</sequence>
<dbReference type="RefSeq" id="WP_207896254.1">
    <property type="nucleotide sequence ID" value="NZ_SMAO01000008.1"/>
</dbReference>
<evidence type="ECO:0000256" key="3">
    <source>
        <dbReference type="ARBA" id="ARBA00022741"/>
    </source>
</evidence>
<dbReference type="InterPro" id="IPR003439">
    <property type="entry name" value="ABC_transporter-like_ATP-bd"/>
</dbReference>
<dbReference type="EMBL" id="SMAO01000008">
    <property type="protein sequence ID" value="TCT19459.1"/>
    <property type="molecule type" value="Genomic_DNA"/>
</dbReference>
<dbReference type="PROSITE" id="PS00211">
    <property type="entry name" value="ABC_TRANSPORTER_1"/>
    <property type="match status" value="1"/>
</dbReference>
<proteinExistence type="inferred from homology"/>
<dbReference type="InterPro" id="IPR003593">
    <property type="entry name" value="AAA+_ATPase"/>
</dbReference>
<keyword evidence="7" id="KW-1185">Reference proteome</keyword>
<evidence type="ECO:0000259" key="5">
    <source>
        <dbReference type="PROSITE" id="PS50893"/>
    </source>
</evidence>
<dbReference type="PROSITE" id="PS50893">
    <property type="entry name" value="ABC_TRANSPORTER_2"/>
    <property type="match status" value="1"/>
</dbReference>
<dbReference type="InterPro" id="IPR027417">
    <property type="entry name" value="P-loop_NTPase"/>
</dbReference>
<accession>A0A4R3MYT2</accession>
<dbReference type="Pfam" id="PF00005">
    <property type="entry name" value="ABC_tran"/>
    <property type="match status" value="1"/>
</dbReference>
<gene>
    <name evidence="6" type="ORF">EDC35_10865</name>
</gene>
<keyword evidence="3" id="KW-0547">Nucleotide-binding</keyword>
<dbReference type="InterPro" id="IPR017871">
    <property type="entry name" value="ABC_transporter-like_CS"/>
</dbReference>